<dbReference type="PANTHER" id="PTHR43876">
    <property type="entry name" value="UBIQUINONE BIOSYNTHESIS MONOOXYGENASE COQ6, MITOCHONDRIAL"/>
    <property type="match status" value="1"/>
</dbReference>
<keyword evidence="6" id="KW-0560">Oxidoreductase</keyword>
<protein>
    <submittedName>
        <fullName evidence="9">Putative 2-octaprenyl-3-methyl-6-methoxy-1,4-benzoquinol hydroxylase</fullName>
    </submittedName>
</protein>
<dbReference type="Gene3D" id="3.50.50.60">
    <property type="entry name" value="FAD/NAD(P)-binding domain"/>
    <property type="match status" value="2"/>
</dbReference>
<evidence type="ECO:0000256" key="2">
    <source>
        <dbReference type="ARBA" id="ARBA00004749"/>
    </source>
</evidence>
<dbReference type="GO" id="GO:0006744">
    <property type="term" value="P:ubiquinone biosynthetic process"/>
    <property type="evidence" value="ECO:0007669"/>
    <property type="project" value="UniProtKB-UniPathway"/>
</dbReference>
<keyword evidence="5" id="KW-0274">FAD</keyword>
<dbReference type="NCBIfam" id="TIGR01988">
    <property type="entry name" value="Ubi-OHases"/>
    <property type="match status" value="1"/>
</dbReference>
<evidence type="ECO:0000256" key="4">
    <source>
        <dbReference type="ARBA" id="ARBA00022630"/>
    </source>
</evidence>
<dbReference type="EMBL" id="JH611165">
    <property type="protein sequence ID" value="EJP73604.1"/>
    <property type="molecule type" value="Genomic_DNA"/>
</dbReference>
<evidence type="ECO:0000259" key="8">
    <source>
        <dbReference type="Pfam" id="PF01494"/>
    </source>
</evidence>
<feature type="domain" description="FAD-binding" evidence="8">
    <location>
        <begin position="5"/>
        <end position="326"/>
    </location>
</feature>
<dbReference type="InterPro" id="IPR018168">
    <property type="entry name" value="Ubi_Hdrlase_CS"/>
</dbReference>
<dbReference type="SUPFAM" id="SSF51905">
    <property type="entry name" value="FAD/NAD(P)-binding domain"/>
    <property type="match status" value="1"/>
</dbReference>
<dbReference type="PROSITE" id="PS01304">
    <property type="entry name" value="UBIH"/>
    <property type="match status" value="1"/>
</dbReference>
<organism evidence="9 10">
    <name type="scientific">SAR86 cluster bacterium SAR86B</name>
    <dbReference type="NCBI Taxonomy" id="1123867"/>
    <lineage>
        <taxon>Bacteria</taxon>
        <taxon>Pseudomonadati</taxon>
        <taxon>Pseudomonadota</taxon>
        <taxon>Gammaproteobacteria</taxon>
        <taxon>SAR86 cluster</taxon>
    </lineage>
</organism>
<accession>J4KT03</accession>
<evidence type="ECO:0000256" key="7">
    <source>
        <dbReference type="ARBA" id="ARBA00023033"/>
    </source>
</evidence>
<evidence type="ECO:0000313" key="10">
    <source>
        <dbReference type="Proteomes" id="UP000010116"/>
    </source>
</evidence>
<comment type="similarity">
    <text evidence="3">Belongs to the UbiH/COQ6 family.</text>
</comment>
<keyword evidence="7" id="KW-0503">Monooxygenase</keyword>
<dbReference type="GO" id="GO:0071949">
    <property type="term" value="F:FAD binding"/>
    <property type="evidence" value="ECO:0007669"/>
    <property type="project" value="InterPro"/>
</dbReference>
<sequence length="380" mass="42895">MRPPIIISGGGIIGSYISSRLSRHNIKNYVVEKRPQLLEKSNKIRTLTLNKNSIELLEKEGVIIKNQNVTNINVFDEDENKLTFNANELKLKSIAKVVVFDDLQHAIETKINKNIIYDSEISKINQKNSNLDLEIKNHSPISASLLIGSEGRNSNVASLSNIKKDVKNYHQTALTFLARIDLDEHTAIQYFSDNGIFAILPIPVDRLGNNFSIVWSIDSSKLLLNTKDFVNENITFFEKKLDQKINIGSEVLNFNLSSHHFFDYISGLTVLIGDAAHSIHPLAGQGINLGLADADILCEELIKTFNNVNNYSISEGLKSYELRRKTLNKIMRSSMDLLLLIFSNKYRPINFIRAIGLKGLNKSNTIKNIFIKHALGEYRV</sequence>
<dbReference type="GO" id="GO:0004497">
    <property type="term" value="F:monooxygenase activity"/>
    <property type="evidence" value="ECO:0007669"/>
    <property type="project" value="UniProtKB-KW"/>
</dbReference>
<dbReference type="InterPro" id="IPR002938">
    <property type="entry name" value="FAD-bd"/>
</dbReference>
<evidence type="ECO:0000313" key="9">
    <source>
        <dbReference type="EMBL" id="EJP73604.1"/>
    </source>
</evidence>
<gene>
    <name evidence="9" type="ORF">NT02SARS_0049</name>
</gene>
<dbReference type="InterPro" id="IPR010971">
    <property type="entry name" value="UbiH/COQ6"/>
</dbReference>
<dbReference type="HOGENOM" id="CLU_009665_8_3_6"/>
<dbReference type="PANTHER" id="PTHR43876:SF7">
    <property type="entry name" value="UBIQUINONE BIOSYNTHESIS MONOOXYGENASE COQ6, MITOCHONDRIAL"/>
    <property type="match status" value="1"/>
</dbReference>
<dbReference type="PRINTS" id="PR00420">
    <property type="entry name" value="RNGMNOXGNASE"/>
</dbReference>
<dbReference type="InterPro" id="IPR051205">
    <property type="entry name" value="UbiH/COQ6_monooxygenase"/>
</dbReference>
<comment type="pathway">
    <text evidence="2">Cofactor biosynthesis; ubiquinone biosynthesis.</text>
</comment>
<dbReference type="UniPathway" id="UPA00232"/>
<reference evidence="9 10" key="1">
    <citation type="journal article" date="2012" name="ISME J.">
        <title>Genomic insights to SAR86, an abundant and uncultivated marine bacterial lineage.</title>
        <authorList>
            <person name="Dupont C.L."/>
            <person name="Rusch D.B."/>
            <person name="Yooseph S."/>
            <person name="Lombardo M.J."/>
            <person name="Richter R.A."/>
            <person name="Valas R."/>
            <person name="Novotny M."/>
            <person name="Yee-Greenbaum J."/>
            <person name="Selengut J.D."/>
            <person name="Haft D.H."/>
            <person name="Halpern A.L."/>
            <person name="Lasken R.S."/>
            <person name="Nealson K."/>
            <person name="Friedman R."/>
            <person name="Venter J.C."/>
        </authorList>
    </citation>
    <scope>NUCLEOTIDE SEQUENCE [LARGE SCALE GENOMIC DNA]</scope>
</reference>
<evidence type="ECO:0000256" key="3">
    <source>
        <dbReference type="ARBA" id="ARBA00005349"/>
    </source>
</evidence>
<evidence type="ECO:0000256" key="6">
    <source>
        <dbReference type="ARBA" id="ARBA00023002"/>
    </source>
</evidence>
<dbReference type="Proteomes" id="UP000010116">
    <property type="component" value="Unassembled WGS sequence"/>
</dbReference>
<keyword evidence="4" id="KW-0285">Flavoprotein</keyword>
<comment type="cofactor">
    <cofactor evidence="1">
        <name>FAD</name>
        <dbReference type="ChEBI" id="CHEBI:57692"/>
    </cofactor>
</comment>
<evidence type="ECO:0000256" key="5">
    <source>
        <dbReference type="ARBA" id="ARBA00022827"/>
    </source>
</evidence>
<dbReference type="GO" id="GO:0016705">
    <property type="term" value="F:oxidoreductase activity, acting on paired donors, with incorporation or reduction of molecular oxygen"/>
    <property type="evidence" value="ECO:0007669"/>
    <property type="project" value="InterPro"/>
</dbReference>
<dbReference type="InterPro" id="IPR036188">
    <property type="entry name" value="FAD/NAD-bd_sf"/>
</dbReference>
<dbReference type="AlphaFoldDB" id="J4KT03"/>
<proteinExistence type="inferred from homology"/>
<name>J4KT03_9GAMM</name>
<evidence type="ECO:0000256" key="1">
    <source>
        <dbReference type="ARBA" id="ARBA00001974"/>
    </source>
</evidence>
<dbReference type="Pfam" id="PF01494">
    <property type="entry name" value="FAD_binding_3"/>
    <property type="match status" value="1"/>
</dbReference>